<evidence type="ECO:0000313" key="4">
    <source>
        <dbReference type="Proteomes" id="UP001600888"/>
    </source>
</evidence>
<reference evidence="3 4" key="1">
    <citation type="submission" date="2024-03" db="EMBL/GenBank/DDBJ databases">
        <title>A high-quality draft genome sequence of Diaporthe vaccinii, a causative agent of upright dieback and viscid rot disease in cranberry plants.</title>
        <authorList>
            <person name="Sarrasin M."/>
            <person name="Lang B.F."/>
            <person name="Burger G."/>
        </authorList>
    </citation>
    <scope>NUCLEOTIDE SEQUENCE [LARGE SCALE GENOMIC DNA]</scope>
    <source>
        <strain evidence="3 4">IS7</strain>
    </source>
</reference>
<sequence length="602" mass="61086">MGICRDPCRCAIADPTLSWLPLFLILTASPALPACLLVGPVLPFFHLRLSLLVEFSVSLSLFGENLTVSVLICESFTEVCSAHNHLGSPATKYTPRCPGNAHKQTRARCSKTSSLFGATSAHIPRQTPTTVPYRPLNVVAYPPIAAPTSPPVDLPTLNELLRRQDTNTICGYIGGDPDLPATCSAGSHCVLDADHSAVGCCPNGEETCTSGVFTGCVDPNSGPQTEVNPYVFTCTGSNVCYKNVFEGGFSQFGCGTASDLGTVVSAGAGGAAAPVSLTSERISFTQSPSSLATPTELGSATRSDSSAGSASTRSATDTTSGASSSASSSSLTTLTIPSPTSSGDPTSSGSSSSSSSSTPANTAAPTADGGGGGVNRTGAIVGGTISGVAVLAGLIAVGIYLWRRRAAGNTRRGPGPRPGDTQYVSPMSGAAFAPVGRATSSPSDGSRGAASVRGKTIRHVTGGPNSRNTVFQTGGVGDYQYQYPGQNPAAWAGAGAGGAAAGAGMGAGGAAVYHGAYATPHDGGGEDEIPLRYGSPEIDDFSRGFHDALSRIGEEDEEDLESHVNGSGMPGTNNTGGGSGDLGESRPLWLQSRRMSRNQMWT</sequence>
<gene>
    <name evidence="3" type="ORF">FJTKL_07771</name>
</gene>
<evidence type="ECO:0008006" key="5">
    <source>
        <dbReference type="Google" id="ProtNLM"/>
    </source>
</evidence>
<feature type="compositionally biased region" description="Polar residues" evidence="1">
    <location>
        <begin position="284"/>
        <end position="298"/>
    </location>
</feature>
<evidence type="ECO:0000313" key="3">
    <source>
        <dbReference type="EMBL" id="KAL2292672.1"/>
    </source>
</evidence>
<feature type="region of interest" description="Disordered" evidence="1">
    <location>
        <begin position="554"/>
        <end position="602"/>
    </location>
</feature>
<feature type="region of interest" description="Disordered" evidence="1">
    <location>
        <begin position="284"/>
        <end position="373"/>
    </location>
</feature>
<feature type="compositionally biased region" description="Low complexity" evidence="1">
    <location>
        <begin position="299"/>
        <end position="367"/>
    </location>
</feature>
<protein>
    <recommendedName>
        <fullName evidence="5">Mid2 domain-containing protein</fullName>
    </recommendedName>
</protein>
<feature type="transmembrane region" description="Helical" evidence="2">
    <location>
        <begin position="19"/>
        <end position="39"/>
    </location>
</feature>
<name>A0ABR4FDA4_9PEZI</name>
<keyword evidence="4" id="KW-1185">Reference proteome</keyword>
<proteinExistence type="predicted"/>
<comment type="caution">
    <text evidence="3">The sequence shown here is derived from an EMBL/GenBank/DDBJ whole genome shotgun (WGS) entry which is preliminary data.</text>
</comment>
<organism evidence="3 4">
    <name type="scientific">Diaporthe vaccinii</name>
    <dbReference type="NCBI Taxonomy" id="105482"/>
    <lineage>
        <taxon>Eukaryota</taxon>
        <taxon>Fungi</taxon>
        <taxon>Dikarya</taxon>
        <taxon>Ascomycota</taxon>
        <taxon>Pezizomycotina</taxon>
        <taxon>Sordariomycetes</taxon>
        <taxon>Sordariomycetidae</taxon>
        <taxon>Diaporthales</taxon>
        <taxon>Diaporthaceae</taxon>
        <taxon>Diaporthe</taxon>
        <taxon>Diaporthe eres species complex</taxon>
    </lineage>
</organism>
<keyword evidence="2" id="KW-1133">Transmembrane helix</keyword>
<keyword evidence="2" id="KW-0472">Membrane</keyword>
<evidence type="ECO:0000256" key="2">
    <source>
        <dbReference type="SAM" id="Phobius"/>
    </source>
</evidence>
<keyword evidence="2" id="KW-0812">Transmembrane</keyword>
<feature type="region of interest" description="Disordered" evidence="1">
    <location>
        <begin position="408"/>
        <end position="427"/>
    </location>
</feature>
<dbReference type="Proteomes" id="UP001600888">
    <property type="component" value="Unassembled WGS sequence"/>
</dbReference>
<feature type="region of interest" description="Disordered" evidence="1">
    <location>
        <begin position="432"/>
        <end position="469"/>
    </location>
</feature>
<feature type="transmembrane region" description="Helical" evidence="2">
    <location>
        <begin position="380"/>
        <end position="402"/>
    </location>
</feature>
<evidence type="ECO:0000256" key="1">
    <source>
        <dbReference type="SAM" id="MobiDB-lite"/>
    </source>
</evidence>
<accession>A0ABR4FDA4</accession>
<dbReference type="EMBL" id="JBAWTH010000002">
    <property type="protein sequence ID" value="KAL2292672.1"/>
    <property type="molecule type" value="Genomic_DNA"/>
</dbReference>